<dbReference type="PANTHER" id="PTHR32282">
    <property type="entry name" value="BINDING PROTEIN TRANSPEPTIDASE, PUTATIVE-RELATED"/>
    <property type="match status" value="1"/>
</dbReference>
<keyword evidence="17" id="KW-1185">Reference proteome</keyword>
<dbReference type="SUPFAM" id="SSF56601">
    <property type="entry name" value="beta-lactamase/transpeptidase-like"/>
    <property type="match status" value="1"/>
</dbReference>
<dbReference type="Pfam" id="PF00912">
    <property type="entry name" value="Transgly"/>
    <property type="match status" value="1"/>
</dbReference>
<dbReference type="PANTHER" id="PTHR32282:SF15">
    <property type="entry name" value="PENICILLIN-BINDING PROTEIN 1C"/>
    <property type="match status" value="1"/>
</dbReference>
<dbReference type="EMBL" id="QANS01000004">
    <property type="protein sequence ID" value="PTU30925.1"/>
    <property type="molecule type" value="Genomic_DNA"/>
</dbReference>
<dbReference type="GO" id="GO:0006508">
    <property type="term" value="P:proteolysis"/>
    <property type="evidence" value="ECO:0007669"/>
    <property type="project" value="UniProtKB-KW"/>
</dbReference>
<evidence type="ECO:0000259" key="15">
    <source>
        <dbReference type="Pfam" id="PF06832"/>
    </source>
</evidence>
<dbReference type="EC" id="2.4.99.28" evidence="10"/>
<keyword evidence="6" id="KW-0328">Glycosyltransferase</keyword>
<feature type="transmembrane region" description="Helical" evidence="12">
    <location>
        <begin position="7"/>
        <end position="26"/>
    </location>
</feature>
<dbReference type="Proteomes" id="UP000244248">
    <property type="component" value="Unassembled WGS sequence"/>
</dbReference>
<comment type="similarity">
    <text evidence="2">In the C-terminal section; belongs to the transpeptidase family.</text>
</comment>
<dbReference type="GO" id="GO:0030288">
    <property type="term" value="C:outer membrane-bounded periplasmic space"/>
    <property type="evidence" value="ECO:0007669"/>
    <property type="project" value="TreeGrafter"/>
</dbReference>
<keyword evidence="12" id="KW-1133">Transmembrane helix</keyword>
<evidence type="ECO:0000259" key="14">
    <source>
        <dbReference type="Pfam" id="PF00912"/>
    </source>
</evidence>
<evidence type="ECO:0000256" key="3">
    <source>
        <dbReference type="ARBA" id="ARBA00007739"/>
    </source>
</evidence>
<dbReference type="InterPro" id="IPR012338">
    <property type="entry name" value="Beta-lactam/transpept-like"/>
</dbReference>
<dbReference type="SUPFAM" id="SSF53955">
    <property type="entry name" value="Lysozyme-like"/>
    <property type="match status" value="1"/>
</dbReference>
<reference evidence="16 17" key="1">
    <citation type="submission" date="2018-04" db="EMBL/GenBank/DDBJ databases">
        <title>Novel species isolated from glacier.</title>
        <authorList>
            <person name="Liu Q."/>
            <person name="Xin Y.-H."/>
        </authorList>
    </citation>
    <scope>NUCLEOTIDE SEQUENCE [LARGE SCALE GENOMIC DNA]</scope>
    <source>
        <strain evidence="16 17">GT1R17</strain>
    </source>
</reference>
<dbReference type="Gene3D" id="1.10.3810.10">
    <property type="entry name" value="Biosynthetic peptidoglycan transglycosylase-like"/>
    <property type="match status" value="1"/>
</dbReference>
<dbReference type="AlphaFoldDB" id="A0A2T5MEB8"/>
<keyword evidence="9" id="KW-0511">Multifunctional enzyme</keyword>
<dbReference type="NCBIfam" id="TIGR02073">
    <property type="entry name" value="PBP_1c"/>
    <property type="match status" value="1"/>
</dbReference>
<keyword evidence="4" id="KW-0121">Carboxypeptidase</keyword>
<gene>
    <name evidence="16" type="primary">pbpC</name>
    <name evidence="16" type="ORF">CJD38_11480</name>
</gene>
<evidence type="ECO:0000256" key="7">
    <source>
        <dbReference type="ARBA" id="ARBA00022679"/>
    </source>
</evidence>
<evidence type="ECO:0000256" key="12">
    <source>
        <dbReference type="SAM" id="Phobius"/>
    </source>
</evidence>
<dbReference type="GO" id="GO:0008658">
    <property type="term" value="F:penicillin binding"/>
    <property type="evidence" value="ECO:0007669"/>
    <property type="project" value="InterPro"/>
</dbReference>
<protein>
    <recommendedName>
        <fullName evidence="10">peptidoglycan glycosyltransferase</fullName>
        <ecNumber evidence="10">2.4.99.28</ecNumber>
    </recommendedName>
</protein>
<evidence type="ECO:0000259" key="13">
    <source>
        <dbReference type="Pfam" id="PF00905"/>
    </source>
</evidence>
<dbReference type="InterPro" id="IPR036950">
    <property type="entry name" value="PBP_transglycosylase"/>
</dbReference>
<keyword evidence="12" id="KW-0472">Membrane</keyword>
<dbReference type="InterPro" id="IPR001264">
    <property type="entry name" value="Glyco_trans_51"/>
</dbReference>
<feature type="domain" description="Glycosyl transferase family 51" evidence="14">
    <location>
        <begin position="67"/>
        <end position="217"/>
    </location>
</feature>
<evidence type="ECO:0000256" key="4">
    <source>
        <dbReference type="ARBA" id="ARBA00022645"/>
    </source>
</evidence>
<evidence type="ECO:0000256" key="11">
    <source>
        <dbReference type="ARBA" id="ARBA00049902"/>
    </source>
</evidence>
<organism evidence="16 17">
    <name type="scientific">Stenotrophobium rhamnosiphilum</name>
    <dbReference type="NCBI Taxonomy" id="2029166"/>
    <lineage>
        <taxon>Bacteria</taxon>
        <taxon>Pseudomonadati</taxon>
        <taxon>Pseudomonadota</taxon>
        <taxon>Gammaproteobacteria</taxon>
        <taxon>Nevskiales</taxon>
        <taxon>Nevskiaceae</taxon>
        <taxon>Stenotrophobium</taxon>
    </lineage>
</organism>
<dbReference type="Gene3D" id="3.40.710.10">
    <property type="entry name" value="DD-peptidase/beta-lactamase superfamily"/>
    <property type="match status" value="1"/>
</dbReference>
<feature type="domain" description="Penicillin-binding C-terminal" evidence="15">
    <location>
        <begin position="628"/>
        <end position="703"/>
    </location>
</feature>
<evidence type="ECO:0000256" key="9">
    <source>
        <dbReference type="ARBA" id="ARBA00023268"/>
    </source>
</evidence>
<evidence type="ECO:0000313" key="16">
    <source>
        <dbReference type="EMBL" id="PTU30925.1"/>
    </source>
</evidence>
<evidence type="ECO:0000256" key="8">
    <source>
        <dbReference type="ARBA" id="ARBA00022801"/>
    </source>
</evidence>
<feature type="domain" description="Penicillin-binding protein transpeptidase" evidence="13">
    <location>
        <begin position="304"/>
        <end position="544"/>
    </location>
</feature>
<keyword evidence="12" id="KW-0812">Transmembrane</keyword>
<evidence type="ECO:0000256" key="5">
    <source>
        <dbReference type="ARBA" id="ARBA00022670"/>
    </source>
</evidence>
<dbReference type="InterPro" id="IPR009647">
    <property type="entry name" value="PBP_C"/>
</dbReference>
<comment type="catalytic activity">
    <reaction evidence="11">
        <text>[GlcNAc-(1-&gt;4)-Mur2Ac(oyl-L-Ala-gamma-D-Glu-L-Lys-D-Ala-D-Ala)](n)-di-trans,octa-cis-undecaprenyl diphosphate + beta-D-GlcNAc-(1-&gt;4)-Mur2Ac(oyl-L-Ala-gamma-D-Glu-L-Lys-D-Ala-D-Ala)-di-trans,octa-cis-undecaprenyl diphosphate = [GlcNAc-(1-&gt;4)-Mur2Ac(oyl-L-Ala-gamma-D-Glu-L-Lys-D-Ala-D-Ala)](n+1)-di-trans,octa-cis-undecaprenyl diphosphate + di-trans,octa-cis-undecaprenyl diphosphate + H(+)</text>
        <dbReference type="Rhea" id="RHEA:23708"/>
        <dbReference type="Rhea" id="RHEA-COMP:9602"/>
        <dbReference type="Rhea" id="RHEA-COMP:9603"/>
        <dbReference type="ChEBI" id="CHEBI:15378"/>
        <dbReference type="ChEBI" id="CHEBI:58405"/>
        <dbReference type="ChEBI" id="CHEBI:60033"/>
        <dbReference type="ChEBI" id="CHEBI:78435"/>
        <dbReference type="EC" id="2.4.99.28"/>
    </reaction>
</comment>
<evidence type="ECO:0000256" key="1">
    <source>
        <dbReference type="ARBA" id="ARBA00004752"/>
    </source>
</evidence>
<evidence type="ECO:0000256" key="10">
    <source>
        <dbReference type="ARBA" id="ARBA00044770"/>
    </source>
</evidence>
<dbReference type="Pfam" id="PF00905">
    <property type="entry name" value="Transpeptidase"/>
    <property type="match status" value="1"/>
</dbReference>
<dbReference type="InterPro" id="IPR023346">
    <property type="entry name" value="Lysozyme-like_dom_sf"/>
</dbReference>
<keyword evidence="5" id="KW-0645">Protease</keyword>
<proteinExistence type="inferred from homology"/>
<dbReference type="GO" id="GO:0008955">
    <property type="term" value="F:peptidoglycan glycosyltransferase activity"/>
    <property type="evidence" value="ECO:0007669"/>
    <property type="project" value="UniProtKB-EC"/>
</dbReference>
<dbReference type="Pfam" id="PF06832">
    <property type="entry name" value="BiPBP_C"/>
    <property type="match status" value="1"/>
</dbReference>
<sequence length="718" mass="77967">MALRKRFIAFGAVAVLLALGFTSWYLTAPPSPPDFAQVKKDYQPSDAWLLDRHGDVLAQVRMEYGRRCVGWVPLDQISPAVIDPVRQAEDHRFDTHGGVDGIALLGGLRDYALHRIRRGASTITMQLAAKIDPELMAQRGRRGLKQKWRQMRVAWQIESSWTKPQILEAYFNLVSFRSEWLGVQTASTAMFGKSAAHLNRYEGAVLAALLRNPAANASVIAARACRIASETNCQPYMQVATSALVRGLKPLMSETLAPHLARALVHRGGERVSSTVDLATQNLVYAALATQLSALSAAEVRDAAAVVLDNESGDVLAYVGSAGPSSTAWAVDGVNALRQAGSTLKPFLYSLAFEQRLLTPASLLDDSPVNLETGAGLYIPQNYDHEFRGHVSVRSALAGSLNVPAVRTLLLVGLEPFRDRLHDIGYRNGLTESGEFYGFSLALGAPEVSLLEQANAYRTLANAGRWSPVRLRAGDERATSTQIISPESAYLVGSILSDNGARAASFGLDSPLSTPFWSAVKTGTSKNMRDNWCIGYTTRYTVAVWVGNFEGDPMHNVSGVTGAAPAWLEIITALSRGSEPASPKAPSGIVQSRITFHDHEEPARNEWFIDGTELSEIRATPTGLGRAHIRAPANGMIAALDPDIPVAHQNVLFEAEGADNARWVLDGRDIGMASKKQLWVPRPGRHRLQVLSKDGKEVDAVSFEVRATVSEKRGPINR</sequence>
<evidence type="ECO:0000256" key="2">
    <source>
        <dbReference type="ARBA" id="ARBA00007090"/>
    </source>
</evidence>
<evidence type="ECO:0000313" key="17">
    <source>
        <dbReference type="Proteomes" id="UP000244248"/>
    </source>
</evidence>
<evidence type="ECO:0000256" key="6">
    <source>
        <dbReference type="ARBA" id="ARBA00022676"/>
    </source>
</evidence>
<keyword evidence="7" id="KW-0808">Transferase</keyword>
<comment type="pathway">
    <text evidence="1">Cell wall biogenesis; peptidoglycan biosynthesis.</text>
</comment>
<dbReference type="InterPro" id="IPR001460">
    <property type="entry name" value="PCN-bd_Tpept"/>
</dbReference>
<comment type="similarity">
    <text evidence="3">In the N-terminal section; belongs to the glycosyltransferase 51 family.</text>
</comment>
<name>A0A2T5MEB8_9GAMM</name>
<dbReference type="InterPro" id="IPR050396">
    <property type="entry name" value="Glycosyltr_51/Transpeptidase"/>
</dbReference>
<dbReference type="GO" id="GO:0004180">
    <property type="term" value="F:carboxypeptidase activity"/>
    <property type="evidence" value="ECO:0007669"/>
    <property type="project" value="UniProtKB-KW"/>
</dbReference>
<dbReference type="InterPro" id="IPR011815">
    <property type="entry name" value="PBP_1c"/>
</dbReference>
<dbReference type="OrthoDB" id="9766909at2"/>
<comment type="caution">
    <text evidence="16">The sequence shown here is derived from an EMBL/GenBank/DDBJ whole genome shotgun (WGS) entry which is preliminary data.</text>
</comment>
<keyword evidence="8" id="KW-0378">Hydrolase</keyword>
<dbReference type="GO" id="GO:0009252">
    <property type="term" value="P:peptidoglycan biosynthetic process"/>
    <property type="evidence" value="ECO:0007669"/>
    <property type="project" value="UniProtKB-UniPathway"/>
</dbReference>
<accession>A0A2T5MEB8</accession>
<dbReference type="UniPathway" id="UPA00219"/>